<dbReference type="InterPro" id="IPR036514">
    <property type="entry name" value="SGNH_hydro_sf"/>
</dbReference>
<dbReference type="NCBIfam" id="TIGR04183">
    <property type="entry name" value="Por_Secre_tail"/>
    <property type="match status" value="1"/>
</dbReference>
<dbReference type="EMBL" id="FXTP01000023">
    <property type="protein sequence ID" value="SMO97162.1"/>
    <property type="molecule type" value="Genomic_DNA"/>
</dbReference>
<organism evidence="4 5">
    <name type="scientific">Gracilimonas mengyeensis</name>
    <dbReference type="NCBI Taxonomy" id="1302730"/>
    <lineage>
        <taxon>Bacteria</taxon>
        <taxon>Pseudomonadati</taxon>
        <taxon>Balneolota</taxon>
        <taxon>Balneolia</taxon>
        <taxon>Balneolales</taxon>
        <taxon>Balneolaceae</taxon>
        <taxon>Gracilimonas</taxon>
    </lineage>
</organism>
<sequence length="1030" mass="112484">MFPFLPKKIAPIFLLFFAFMLPVTAFAQLSVSKLFQSRVVLQRDKPVKVWGKANVDANVSITFAQQELSTQVAANGEWEITFPAMDAGGPYTMTITSGDQSITVTDVLVGDVYLISGQSNMEWPLSASDGGSAEASSANYPEIREFKISKATSPEISDELGTASWKKATTGFSTGSFSAVGYYFAKHIHAEEGVPIGLVNNSYGGARIEAFMSEQMLGYDEEDVELANGETERQPTLIYNKMVHPILPFAYKGILWYQAESNGDSMTDALAYGELFRTMITSWRDSLNQGDLPFLWVQLPNYGQPAGDTPSTWDAWPQLRAQQSSALSLPNTGEAITIDVGGTDIHPTNKEPVGDRLALLARKMIYGEDIVAQSPRYQSNALTDSGTVVIRFENTGSGLVTIPESEDVHAFALAGENEQFVWANAKIEDNQVIVWHDDIPEPETIRYAWEYNPGDVNLYNTEGLPAAPFQTAVNPGFSIGSFESARSAIEVGQSTTLSWQVFNAASITLDGASVDSVGSQTVTPTQTTTYELIAVSRSDVSLTDTARVTVEVLSPENINRTYGKLATASSHETCCGDPLLPEFAVDEDMSTRWSSAWSDGTGDNPAEPNYDGTPDDEWITVDLENAIDLERVILRWEAAYGSSYDIQVSYDGFLWNTVYEERAGDGGEDNIVFEEPVTGRYLRMQGIDRATEFGYSLFEIAAYGTVSSVQPPEVSISTSFGNFLNKNQTTVTVNATAGSEVSEITTVAFYVNGELAETITEAPYSAEIEVPGADEFTVTAVATDANGIQVQSSPLVLYGNRDNMTLFEAEADDVTTTGGASVGSHVGASGGEFLDLQDAWTVTLPDLLFYNSGEKLVVIGYQLLYETPKSQYLVVNGDTVETIEFTAPDTESWMTYATKINIEDPFGDNQIAIHGFWNWMGIDYIKISDINIGLSTEDGGELPTRFDLKQNYPNPFNPTTQITFQLPKTEKIKLQVFDVTGKLVGTLVDKVEQAGTHTISFDAGNLSSGIYFYQLSGSFGIRTQKMTLIK</sequence>
<dbReference type="InterPro" id="IPR008979">
    <property type="entry name" value="Galactose-bd-like_sf"/>
</dbReference>
<feature type="region of interest" description="Disordered" evidence="2">
    <location>
        <begin position="594"/>
        <end position="614"/>
    </location>
</feature>
<dbReference type="Gene3D" id="3.40.50.1110">
    <property type="entry name" value="SGNH hydrolase"/>
    <property type="match status" value="1"/>
</dbReference>
<dbReference type="Pfam" id="PF00754">
    <property type="entry name" value="F5_F8_type_C"/>
    <property type="match status" value="1"/>
</dbReference>
<dbReference type="PANTHER" id="PTHR22901">
    <property type="entry name" value="SIALATE O-ACETYLESTERASE"/>
    <property type="match status" value="1"/>
</dbReference>
<evidence type="ECO:0000259" key="3">
    <source>
        <dbReference type="PROSITE" id="PS50022"/>
    </source>
</evidence>
<dbReference type="Pfam" id="PF17957">
    <property type="entry name" value="Big_7"/>
    <property type="match status" value="1"/>
</dbReference>
<evidence type="ECO:0000256" key="1">
    <source>
        <dbReference type="ARBA" id="ARBA00022801"/>
    </source>
</evidence>
<dbReference type="Pfam" id="PF18962">
    <property type="entry name" value="Por_Secre_tail"/>
    <property type="match status" value="1"/>
</dbReference>
<dbReference type="Gene3D" id="2.60.40.10">
    <property type="entry name" value="Immunoglobulins"/>
    <property type="match status" value="2"/>
</dbReference>
<dbReference type="GO" id="GO:0005975">
    <property type="term" value="P:carbohydrate metabolic process"/>
    <property type="evidence" value="ECO:0007669"/>
    <property type="project" value="TreeGrafter"/>
</dbReference>
<feature type="domain" description="F5/8 type C" evidence="3">
    <location>
        <begin position="552"/>
        <end position="705"/>
    </location>
</feature>
<dbReference type="InterPro" id="IPR039329">
    <property type="entry name" value="SIAE"/>
</dbReference>
<dbReference type="PROSITE" id="PS50022">
    <property type="entry name" value="FA58C_3"/>
    <property type="match status" value="1"/>
</dbReference>
<dbReference type="Gene3D" id="2.60.120.260">
    <property type="entry name" value="Galactose-binding domain-like"/>
    <property type="match status" value="2"/>
</dbReference>
<dbReference type="SUPFAM" id="SSF52266">
    <property type="entry name" value="SGNH hydrolase"/>
    <property type="match status" value="1"/>
</dbReference>
<gene>
    <name evidence="4" type="ORF">SAMN06265219_12317</name>
</gene>
<dbReference type="Pfam" id="PF03629">
    <property type="entry name" value="SASA"/>
    <property type="match status" value="1"/>
</dbReference>
<dbReference type="SUPFAM" id="SSF49785">
    <property type="entry name" value="Galactose-binding domain-like"/>
    <property type="match status" value="1"/>
</dbReference>
<dbReference type="InterPro" id="IPR005181">
    <property type="entry name" value="SASA"/>
</dbReference>
<dbReference type="GO" id="GO:0001681">
    <property type="term" value="F:sialate O-acetylesterase activity"/>
    <property type="evidence" value="ECO:0007669"/>
    <property type="project" value="InterPro"/>
</dbReference>
<dbReference type="AlphaFoldDB" id="A0A521FLU1"/>
<keyword evidence="5" id="KW-1185">Reference proteome</keyword>
<reference evidence="4 5" key="1">
    <citation type="submission" date="2017-05" db="EMBL/GenBank/DDBJ databases">
        <authorList>
            <person name="Varghese N."/>
            <person name="Submissions S."/>
        </authorList>
    </citation>
    <scope>NUCLEOTIDE SEQUENCE [LARGE SCALE GENOMIC DNA]</scope>
    <source>
        <strain evidence="4 5">DSM 21985</strain>
    </source>
</reference>
<dbReference type="InterPro" id="IPR026444">
    <property type="entry name" value="Secre_tail"/>
</dbReference>
<evidence type="ECO:0000313" key="4">
    <source>
        <dbReference type="EMBL" id="SMO97162.1"/>
    </source>
</evidence>
<dbReference type="PANTHER" id="PTHR22901:SF0">
    <property type="entry name" value="SIALATE O-ACETYLESTERASE"/>
    <property type="match status" value="1"/>
</dbReference>
<dbReference type="Gene3D" id="2.60.40.4070">
    <property type="match status" value="1"/>
</dbReference>
<dbReference type="InterPro" id="IPR000421">
    <property type="entry name" value="FA58C"/>
</dbReference>
<keyword evidence="1" id="KW-0378">Hydrolase</keyword>
<name>A0A521FLU1_9BACT</name>
<dbReference type="InterPro" id="IPR013783">
    <property type="entry name" value="Ig-like_fold"/>
</dbReference>
<evidence type="ECO:0000256" key="2">
    <source>
        <dbReference type="SAM" id="MobiDB-lite"/>
    </source>
</evidence>
<accession>A0A521FLU1</accession>
<proteinExistence type="predicted"/>
<protein>
    <submittedName>
        <fullName evidence="4">Por secretion system C-terminal sorting domain-containing protein</fullName>
    </submittedName>
</protein>
<evidence type="ECO:0000313" key="5">
    <source>
        <dbReference type="Proteomes" id="UP000317557"/>
    </source>
</evidence>
<dbReference type="Proteomes" id="UP000317557">
    <property type="component" value="Unassembled WGS sequence"/>
</dbReference>
<dbReference type="OrthoDB" id="9816001at2"/>